<gene>
    <name evidence="6" type="ORF">COY16_03780</name>
</gene>
<comment type="catalytic activity">
    <reaction evidence="4">
        <text>2 cob(II)yrinate a,c diamide + reduced [electron-transfer flavoprotein] + 2 ATP = 2 adenosylcob(III)yrinate a,c-diamide + 2 triphosphate + oxidized [electron-transfer flavoprotein] + 3 H(+)</text>
        <dbReference type="Rhea" id="RHEA:11528"/>
        <dbReference type="Rhea" id="RHEA-COMP:10685"/>
        <dbReference type="Rhea" id="RHEA-COMP:10686"/>
        <dbReference type="ChEBI" id="CHEBI:15378"/>
        <dbReference type="ChEBI" id="CHEBI:18036"/>
        <dbReference type="ChEBI" id="CHEBI:30616"/>
        <dbReference type="ChEBI" id="CHEBI:57692"/>
        <dbReference type="ChEBI" id="CHEBI:58307"/>
        <dbReference type="ChEBI" id="CHEBI:58503"/>
        <dbReference type="ChEBI" id="CHEBI:58537"/>
        <dbReference type="EC" id="2.5.1.17"/>
    </reaction>
</comment>
<dbReference type="Pfam" id="PF01923">
    <property type="entry name" value="Cob_adeno_trans"/>
    <property type="match status" value="1"/>
</dbReference>
<protein>
    <recommendedName>
        <fullName evidence="4">Corrinoid adenosyltransferase</fullName>
        <ecNumber evidence="4">2.5.1.17</ecNumber>
    </recommendedName>
    <alternativeName>
        <fullName evidence="4">Cob(II)alamin adenosyltransferase</fullName>
    </alternativeName>
    <alternativeName>
        <fullName evidence="4">Cob(II)yrinic acid a,c-diamide adenosyltransferase</fullName>
    </alternativeName>
    <alternativeName>
        <fullName evidence="4">Cobinamide/cobalamin adenosyltransferase</fullName>
    </alternativeName>
</protein>
<evidence type="ECO:0000313" key="7">
    <source>
        <dbReference type="Proteomes" id="UP000228503"/>
    </source>
</evidence>
<evidence type="ECO:0000256" key="1">
    <source>
        <dbReference type="ARBA" id="ARBA00022679"/>
    </source>
</evidence>
<dbReference type="AlphaFoldDB" id="A0A2M7TXT6"/>
<dbReference type="GO" id="GO:0008817">
    <property type="term" value="F:corrinoid adenosyltransferase activity"/>
    <property type="evidence" value="ECO:0007669"/>
    <property type="project" value="UniProtKB-UniRule"/>
</dbReference>
<dbReference type="GO" id="GO:0005524">
    <property type="term" value="F:ATP binding"/>
    <property type="evidence" value="ECO:0007669"/>
    <property type="project" value="UniProtKB-UniRule"/>
</dbReference>
<reference evidence="7" key="1">
    <citation type="submission" date="2017-09" db="EMBL/GenBank/DDBJ databases">
        <title>Depth-based differentiation of microbial function through sediment-hosted aquifers and enrichment of novel symbionts in the deep terrestrial subsurface.</title>
        <authorList>
            <person name="Probst A.J."/>
            <person name="Ladd B."/>
            <person name="Jarett J.K."/>
            <person name="Geller-Mcgrath D.E."/>
            <person name="Sieber C.M.K."/>
            <person name="Emerson J.B."/>
            <person name="Anantharaman K."/>
            <person name="Thomas B.C."/>
            <person name="Malmstrom R."/>
            <person name="Stieglmeier M."/>
            <person name="Klingl A."/>
            <person name="Woyke T."/>
            <person name="Ryan C.M."/>
            <person name="Banfield J.F."/>
        </authorList>
    </citation>
    <scope>NUCLEOTIDE SEQUENCE [LARGE SCALE GENOMIC DNA]</scope>
</reference>
<dbReference type="InterPro" id="IPR029499">
    <property type="entry name" value="PduO-typ"/>
</dbReference>
<dbReference type="InterPro" id="IPR016030">
    <property type="entry name" value="CblAdoTrfase-like"/>
</dbReference>
<evidence type="ECO:0000256" key="2">
    <source>
        <dbReference type="ARBA" id="ARBA00022741"/>
    </source>
</evidence>
<dbReference type="Proteomes" id="UP000228503">
    <property type="component" value="Unassembled WGS sequence"/>
</dbReference>
<evidence type="ECO:0000313" key="6">
    <source>
        <dbReference type="EMBL" id="PIZ62627.1"/>
    </source>
</evidence>
<dbReference type="EC" id="2.5.1.17" evidence="4"/>
<keyword evidence="2 4" id="KW-0547">Nucleotide-binding</keyword>
<name>A0A2M7TXT6_9BACT</name>
<dbReference type="UniPathway" id="UPA00148">
    <property type="reaction ID" value="UER00233"/>
</dbReference>
<evidence type="ECO:0000256" key="3">
    <source>
        <dbReference type="ARBA" id="ARBA00022840"/>
    </source>
</evidence>
<keyword evidence="1 4" id="KW-0808">Transferase</keyword>
<dbReference type="GO" id="GO:0009236">
    <property type="term" value="P:cobalamin biosynthetic process"/>
    <property type="evidence" value="ECO:0007669"/>
    <property type="project" value="UniProtKB-UniRule"/>
</dbReference>
<keyword evidence="3 4" id="KW-0067">ATP-binding</keyword>
<comment type="catalytic activity">
    <reaction evidence="4">
        <text>2 cob(II)alamin + reduced [electron-transfer flavoprotein] + 2 ATP = 2 adenosylcob(III)alamin + 2 triphosphate + oxidized [electron-transfer flavoprotein] + 3 H(+)</text>
        <dbReference type="Rhea" id="RHEA:28671"/>
        <dbReference type="Rhea" id="RHEA-COMP:10685"/>
        <dbReference type="Rhea" id="RHEA-COMP:10686"/>
        <dbReference type="ChEBI" id="CHEBI:15378"/>
        <dbReference type="ChEBI" id="CHEBI:16304"/>
        <dbReference type="ChEBI" id="CHEBI:18036"/>
        <dbReference type="ChEBI" id="CHEBI:18408"/>
        <dbReference type="ChEBI" id="CHEBI:30616"/>
        <dbReference type="ChEBI" id="CHEBI:57692"/>
        <dbReference type="ChEBI" id="CHEBI:58307"/>
        <dbReference type="EC" id="2.5.1.17"/>
    </reaction>
</comment>
<keyword evidence="4" id="KW-0169">Cobalamin biosynthesis</keyword>
<dbReference type="NCBIfam" id="TIGR00636">
    <property type="entry name" value="PduO_Nterm"/>
    <property type="match status" value="1"/>
</dbReference>
<dbReference type="PANTHER" id="PTHR12213:SF0">
    <property type="entry name" value="CORRINOID ADENOSYLTRANSFERASE MMAB"/>
    <property type="match status" value="1"/>
</dbReference>
<organism evidence="6 7">
    <name type="scientific">Candidatus Roizmanbacteria bacterium CG_4_10_14_0_2_um_filter_39_13</name>
    <dbReference type="NCBI Taxonomy" id="1974825"/>
    <lineage>
        <taxon>Bacteria</taxon>
        <taxon>Candidatus Roizmaniibacteriota</taxon>
    </lineage>
</organism>
<dbReference type="PANTHER" id="PTHR12213">
    <property type="entry name" value="CORRINOID ADENOSYLTRANSFERASE"/>
    <property type="match status" value="1"/>
</dbReference>
<comment type="similarity">
    <text evidence="4">Belongs to the Cob(I)alamin adenosyltransferase family.</text>
</comment>
<comment type="caution">
    <text evidence="6">The sequence shown here is derived from an EMBL/GenBank/DDBJ whole genome shotgun (WGS) entry which is preliminary data.</text>
</comment>
<dbReference type="InterPro" id="IPR036451">
    <property type="entry name" value="CblAdoTrfase-like_sf"/>
</dbReference>
<feature type="domain" description="Cobalamin adenosyltransferase-like" evidence="5">
    <location>
        <begin position="3"/>
        <end position="165"/>
    </location>
</feature>
<accession>A0A2M7TXT6</accession>
<proteinExistence type="inferred from homology"/>
<dbReference type="Gene3D" id="1.20.1200.10">
    <property type="entry name" value="Cobalamin adenosyltransferase-like"/>
    <property type="match status" value="1"/>
</dbReference>
<dbReference type="SUPFAM" id="SSF89028">
    <property type="entry name" value="Cobalamin adenosyltransferase-like"/>
    <property type="match status" value="1"/>
</dbReference>
<evidence type="ECO:0000256" key="4">
    <source>
        <dbReference type="RuleBase" id="RU366026"/>
    </source>
</evidence>
<sequence length="173" mass="19484">MSITTKTGDDGTTAIFGGKRLTKSDVQIEACGAADEATSFIGLAIESISEKKVINLLSDVQMHLYLIMAYLSGSSLDIKRIKKHLNVMESVIKEYERTLPKLTRFILPQGSEQTSRLHTARAIVRSAERRITHFIYKKDAQNKSDALTLQYMNRLSDLLFLLARIFDKNEVTT</sequence>
<dbReference type="EMBL" id="PFOB01000049">
    <property type="protein sequence ID" value="PIZ62627.1"/>
    <property type="molecule type" value="Genomic_DNA"/>
</dbReference>
<comment type="pathway">
    <text evidence="4">Cofactor biosynthesis; adenosylcobalamin biosynthesis; adenosylcobalamin from cob(II)yrinate a,c-diamide: step 2/7.</text>
</comment>
<evidence type="ECO:0000259" key="5">
    <source>
        <dbReference type="Pfam" id="PF01923"/>
    </source>
</evidence>